<feature type="region of interest" description="Disordered" evidence="4">
    <location>
        <begin position="58"/>
        <end position="79"/>
    </location>
</feature>
<feature type="compositionally biased region" description="Basic and acidic residues" evidence="4">
    <location>
        <begin position="58"/>
        <end position="78"/>
    </location>
</feature>
<organism evidence="6 7">
    <name type="scientific">Streptomyces gardneri</name>
    <dbReference type="NCBI Taxonomy" id="66892"/>
    <lineage>
        <taxon>Bacteria</taxon>
        <taxon>Bacillati</taxon>
        <taxon>Actinomycetota</taxon>
        <taxon>Actinomycetes</taxon>
        <taxon>Kitasatosporales</taxon>
        <taxon>Streptomycetaceae</taxon>
        <taxon>Streptomyces</taxon>
    </lineage>
</organism>
<protein>
    <recommendedName>
        <fullName evidence="1">D-inositol 3-phosphate glycosyltransferase</fullName>
    </recommendedName>
</protein>
<accession>A0A4Y3REU5</accession>
<dbReference type="EMBL" id="BJMN01000005">
    <property type="protein sequence ID" value="GEB55193.1"/>
    <property type="molecule type" value="Genomic_DNA"/>
</dbReference>
<keyword evidence="3" id="KW-0808">Transferase</keyword>
<feature type="compositionally biased region" description="Gly residues" evidence="4">
    <location>
        <begin position="244"/>
        <end position="254"/>
    </location>
</feature>
<dbReference type="RefSeq" id="WP_167533997.1">
    <property type="nucleotide sequence ID" value="NZ_BJMN01000005.1"/>
</dbReference>
<dbReference type="GO" id="GO:0016757">
    <property type="term" value="F:glycosyltransferase activity"/>
    <property type="evidence" value="ECO:0007669"/>
    <property type="project" value="UniProtKB-KW"/>
</dbReference>
<dbReference type="Pfam" id="PF13692">
    <property type="entry name" value="Glyco_trans_1_4"/>
    <property type="match status" value="1"/>
</dbReference>
<feature type="region of interest" description="Disordered" evidence="4">
    <location>
        <begin position="219"/>
        <end position="260"/>
    </location>
</feature>
<name>A0A4Y3REU5_9ACTN</name>
<dbReference type="Proteomes" id="UP000315226">
    <property type="component" value="Unassembled WGS sequence"/>
</dbReference>
<evidence type="ECO:0000256" key="2">
    <source>
        <dbReference type="ARBA" id="ARBA00022676"/>
    </source>
</evidence>
<evidence type="ECO:0000313" key="6">
    <source>
        <dbReference type="EMBL" id="GEB55193.1"/>
    </source>
</evidence>
<dbReference type="InterPro" id="IPR028098">
    <property type="entry name" value="Glyco_trans_4-like_N"/>
</dbReference>
<evidence type="ECO:0000256" key="4">
    <source>
        <dbReference type="SAM" id="MobiDB-lite"/>
    </source>
</evidence>
<proteinExistence type="predicted"/>
<dbReference type="PANTHER" id="PTHR12526">
    <property type="entry name" value="GLYCOSYLTRANSFERASE"/>
    <property type="match status" value="1"/>
</dbReference>
<feature type="domain" description="Glycosyltransferase subfamily 4-like N-terminal" evidence="5">
    <location>
        <begin position="279"/>
        <end position="433"/>
    </location>
</feature>
<gene>
    <name evidence="6" type="ORF">SGA01_07980</name>
</gene>
<evidence type="ECO:0000256" key="1">
    <source>
        <dbReference type="ARBA" id="ARBA00021292"/>
    </source>
</evidence>
<dbReference type="Pfam" id="PF13439">
    <property type="entry name" value="Glyco_transf_4"/>
    <property type="match status" value="1"/>
</dbReference>
<evidence type="ECO:0000259" key="5">
    <source>
        <dbReference type="Pfam" id="PF13439"/>
    </source>
</evidence>
<dbReference type="Gene3D" id="3.40.50.2000">
    <property type="entry name" value="Glycogen Phosphorylase B"/>
    <property type="match status" value="2"/>
</dbReference>
<dbReference type="AlphaFoldDB" id="A0A4Y3REU5"/>
<dbReference type="CDD" id="cd03801">
    <property type="entry name" value="GT4_PimA-like"/>
    <property type="match status" value="1"/>
</dbReference>
<dbReference type="SUPFAM" id="SSF53756">
    <property type="entry name" value="UDP-Glycosyltransferase/glycogen phosphorylase"/>
    <property type="match status" value="1"/>
</dbReference>
<comment type="caution">
    <text evidence="6">The sequence shown here is derived from an EMBL/GenBank/DDBJ whole genome shotgun (WGS) entry which is preliminary data.</text>
</comment>
<keyword evidence="2" id="KW-0328">Glycosyltransferase</keyword>
<evidence type="ECO:0000313" key="7">
    <source>
        <dbReference type="Proteomes" id="UP000315226"/>
    </source>
</evidence>
<reference evidence="6 7" key="1">
    <citation type="submission" date="2019-06" db="EMBL/GenBank/DDBJ databases">
        <title>Whole genome shotgun sequence of Streptomyces gardneri NBRC 12865.</title>
        <authorList>
            <person name="Hosoyama A."/>
            <person name="Uohara A."/>
            <person name="Ohji S."/>
            <person name="Ichikawa N."/>
        </authorList>
    </citation>
    <scope>NUCLEOTIDE SEQUENCE [LARGE SCALE GENOMIC DNA]</scope>
    <source>
        <strain evidence="6 7">NBRC 12865</strain>
    </source>
</reference>
<dbReference type="PANTHER" id="PTHR12526:SF510">
    <property type="entry name" value="D-INOSITOL 3-PHOSPHATE GLYCOSYLTRANSFERASE"/>
    <property type="match status" value="1"/>
</dbReference>
<keyword evidence="7" id="KW-1185">Reference proteome</keyword>
<sequence length="642" mass="70233">MTGARSVVLVAVSGPDGAATSSLVRRLAILLRERSVPVTTQCHGCFLCRRFPVPPRVRDAGEPGERWARRASDPERRGSLPRRAHAFVDAAEAAVRIAVALLTAILRAHGRQAVVLTDRGPLDALVTFDPPPSSVATRVFRRIAERYGLTLLVETGPEPLHWPGRQEATGASADRWYRYQAWSTRLPRVSRVDGARAPSLLAATAVEQVLDTVRERAANGAEEENGGGTSGGRWNGCPRSAGTEQGGHGSGGTERGGEVPPHVVVSVYDESGDRGHRGGGAALVVGKVARRLAEDFRVTVVTASQRAGTEYRDGVRYVRLPVRRAGPRARRLAFLALLPFVARRIRHDLWLEIFTPPFPTGFLPLATSAPVVGIDRGRGAAVPRRRSPVSFLPVERLGLRRYRHIVAMNAADGSAIRRLCPRADVQVFAEGVEPRPLDESRLGSGQFILYLGRIDTWAKGLDLLLDAYDRARPPLDLLLAGSGTPAEERRLAALVAARTRGPEPRIHWVGYADEERKHQLLRDSAFLVLPSRHEAFGRVALEGMSYGKPVLHFDLPALRWMREGGDVAVPPFDVTALGERMGELARDPALRRALGRRSALASQRYSWDEMTGRYLALAHRLLDAPAPARRPRKRGTSCPTTR</sequence>
<evidence type="ECO:0000256" key="3">
    <source>
        <dbReference type="ARBA" id="ARBA00022679"/>
    </source>
</evidence>